<proteinExistence type="predicted"/>
<dbReference type="PANTHER" id="PTHR14428:SF5">
    <property type="entry name" value="NUCLEOLAR COMPLEX PROTEIN 3 HOMOLOG"/>
    <property type="match status" value="1"/>
</dbReference>
<dbReference type="HOGENOM" id="CLU_012441_4_0_1"/>
<dbReference type="PaxDb" id="2903-EOD41759"/>
<dbReference type="KEGG" id="ehx:EMIHUDRAFT_194260"/>
<reference evidence="4" key="1">
    <citation type="journal article" date="2013" name="Nature">
        <title>Pan genome of the phytoplankton Emiliania underpins its global distribution.</title>
        <authorList>
            <person name="Read B.A."/>
            <person name="Kegel J."/>
            <person name="Klute M.J."/>
            <person name="Kuo A."/>
            <person name="Lefebvre S.C."/>
            <person name="Maumus F."/>
            <person name="Mayer C."/>
            <person name="Miller J."/>
            <person name="Monier A."/>
            <person name="Salamov A."/>
            <person name="Young J."/>
            <person name="Aguilar M."/>
            <person name="Claverie J.M."/>
            <person name="Frickenhaus S."/>
            <person name="Gonzalez K."/>
            <person name="Herman E.K."/>
            <person name="Lin Y.C."/>
            <person name="Napier J."/>
            <person name="Ogata H."/>
            <person name="Sarno A.F."/>
            <person name="Shmutz J."/>
            <person name="Schroeder D."/>
            <person name="de Vargas C."/>
            <person name="Verret F."/>
            <person name="von Dassow P."/>
            <person name="Valentin K."/>
            <person name="Van de Peer Y."/>
            <person name="Wheeler G."/>
            <person name="Dacks J.B."/>
            <person name="Delwiche C.F."/>
            <person name="Dyhrman S.T."/>
            <person name="Glockner G."/>
            <person name="John U."/>
            <person name="Richards T."/>
            <person name="Worden A.Z."/>
            <person name="Zhang X."/>
            <person name="Grigoriev I.V."/>
            <person name="Allen A.E."/>
            <person name="Bidle K."/>
            <person name="Borodovsky M."/>
            <person name="Bowler C."/>
            <person name="Brownlee C."/>
            <person name="Cock J.M."/>
            <person name="Elias M."/>
            <person name="Gladyshev V.N."/>
            <person name="Groth M."/>
            <person name="Guda C."/>
            <person name="Hadaegh A."/>
            <person name="Iglesias-Rodriguez M.D."/>
            <person name="Jenkins J."/>
            <person name="Jones B.M."/>
            <person name="Lawson T."/>
            <person name="Leese F."/>
            <person name="Lindquist E."/>
            <person name="Lobanov A."/>
            <person name="Lomsadze A."/>
            <person name="Malik S.B."/>
            <person name="Marsh M.E."/>
            <person name="Mackinder L."/>
            <person name="Mock T."/>
            <person name="Mueller-Roeber B."/>
            <person name="Pagarete A."/>
            <person name="Parker M."/>
            <person name="Probert I."/>
            <person name="Quesneville H."/>
            <person name="Raines C."/>
            <person name="Rensing S.A."/>
            <person name="Riano-Pachon D.M."/>
            <person name="Richier S."/>
            <person name="Rokitta S."/>
            <person name="Shiraiwa Y."/>
            <person name="Soanes D.M."/>
            <person name="van der Giezen M."/>
            <person name="Wahlund T.M."/>
            <person name="Williams B."/>
            <person name="Wilson W."/>
            <person name="Wolfe G."/>
            <person name="Wurch L.L."/>
        </authorList>
    </citation>
    <scope>NUCLEOTIDE SEQUENCE</scope>
</reference>
<reference evidence="3" key="2">
    <citation type="submission" date="2024-10" db="UniProtKB">
        <authorList>
            <consortium name="EnsemblProtists"/>
        </authorList>
    </citation>
    <scope>IDENTIFICATION</scope>
</reference>
<dbReference type="InterPro" id="IPR011989">
    <property type="entry name" value="ARM-like"/>
</dbReference>
<protein>
    <recommendedName>
        <fullName evidence="2">Nucleolar complex-associated protein 3 N-terminal domain-containing protein</fullName>
    </recommendedName>
</protein>
<dbReference type="RefSeq" id="XP_005794188.1">
    <property type="nucleotide sequence ID" value="XM_005794131.1"/>
</dbReference>
<dbReference type="STRING" id="2903.R1G7E4"/>
<dbReference type="Gene3D" id="1.25.10.10">
    <property type="entry name" value="Leucine-rich Repeat Variant"/>
    <property type="match status" value="1"/>
</dbReference>
<dbReference type="Pfam" id="PF07540">
    <property type="entry name" value="NOC3p"/>
    <property type="match status" value="1"/>
</dbReference>
<organism evidence="3 4">
    <name type="scientific">Emiliania huxleyi (strain CCMP1516)</name>
    <dbReference type="NCBI Taxonomy" id="280463"/>
    <lineage>
        <taxon>Eukaryota</taxon>
        <taxon>Haptista</taxon>
        <taxon>Haptophyta</taxon>
        <taxon>Prymnesiophyceae</taxon>
        <taxon>Isochrysidales</taxon>
        <taxon>Noelaerhabdaceae</taxon>
        <taxon>Emiliania</taxon>
    </lineage>
</organism>
<evidence type="ECO:0000313" key="3">
    <source>
        <dbReference type="EnsemblProtists" id="EOD41759"/>
    </source>
</evidence>
<feature type="region of interest" description="Disordered" evidence="1">
    <location>
        <begin position="1"/>
        <end position="70"/>
    </location>
</feature>
<dbReference type="GeneID" id="17287029"/>
<evidence type="ECO:0000313" key="4">
    <source>
        <dbReference type="Proteomes" id="UP000013827"/>
    </source>
</evidence>
<feature type="compositionally biased region" description="Basic and acidic residues" evidence="1">
    <location>
        <begin position="11"/>
        <end position="23"/>
    </location>
</feature>
<dbReference type="PANTHER" id="PTHR14428">
    <property type="entry name" value="NUCLEOLAR COMPLEX PROTEIN 3"/>
    <property type="match status" value="1"/>
</dbReference>
<dbReference type="EnsemblProtists" id="EOD41759">
    <property type="protein sequence ID" value="EOD41759"/>
    <property type="gene ID" value="EMIHUDRAFT_194260"/>
</dbReference>
<dbReference type="GO" id="GO:0006270">
    <property type="term" value="P:DNA replication initiation"/>
    <property type="evidence" value="ECO:0007669"/>
    <property type="project" value="TreeGrafter"/>
</dbReference>
<feature type="domain" description="Nucleolar complex-associated protein 3 N-terminal" evidence="2">
    <location>
        <begin position="84"/>
        <end position="173"/>
    </location>
</feature>
<evidence type="ECO:0000259" key="2">
    <source>
        <dbReference type="Pfam" id="PF07540"/>
    </source>
</evidence>
<evidence type="ECO:0000256" key="1">
    <source>
        <dbReference type="SAM" id="MobiDB-lite"/>
    </source>
</evidence>
<dbReference type="SUPFAM" id="SSF48371">
    <property type="entry name" value="ARM repeat"/>
    <property type="match status" value="1"/>
</dbReference>
<dbReference type="AlphaFoldDB" id="A0A0D3L174"/>
<dbReference type="GO" id="GO:0003682">
    <property type="term" value="F:chromatin binding"/>
    <property type="evidence" value="ECO:0007669"/>
    <property type="project" value="TreeGrafter"/>
</dbReference>
<sequence length="545" mass="58212">MGFKQGDVEQDYERRPRASKEDGPAAGRELLPVREGGKWQRRTAPAPKGEPQTKKGKQRAKARAQASAAAAAGSAPAAELSLSQKRATIAKLSAQLLHSPHKNIGLLKELHELASRDVSPATRRMAALSCVAVLRDLIPAYRIRLPTDKELAMQVSSEVEALRAYERQLLRGHEAAVGLLRGWLRSGEQQQRLAAVRGLAALLEKGRDFNGVDQLIGGLVPSCNSADDEERAVACGALTELFGADVAGEATLLAVRSMAALLKTSSFSVHPSMLECWLSLRLDASAAAAAASAEKERFGARKGKKRRRGIDPVARDVGLKSAAVLEQLFVSYARVVKARPGGPLMPLVLRGIAKFAHCVNVELLLDLVSNLRTILRDPAALSTPAALHCALLADTRLLATALDCLDHLCRQRSALLAPRIASFFCRRDVDSPRAINSTAWQLALLHRHYHPVVAQLAKRLAAAEPLPPALGRSTPLRLMATYSDASGAFNPPPQPPSKRRRAADAAKRAASSSGGGELHESIEAAVARAGGGEASSALDFAVLLR</sequence>
<dbReference type="InterPro" id="IPR016024">
    <property type="entry name" value="ARM-type_fold"/>
</dbReference>
<dbReference type="InterPro" id="IPR011501">
    <property type="entry name" value="Noc3_N"/>
</dbReference>
<accession>A0A0D3L174</accession>
<feature type="region of interest" description="Disordered" evidence="1">
    <location>
        <begin position="484"/>
        <end position="519"/>
    </location>
</feature>
<dbReference type="InterPro" id="IPR016903">
    <property type="entry name" value="Nucleolar_cplx-assoc_3"/>
</dbReference>
<dbReference type="GO" id="GO:0005730">
    <property type="term" value="C:nucleolus"/>
    <property type="evidence" value="ECO:0007669"/>
    <property type="project" value="TreeGrafter"/>
</dbReference>
<dbReference type="Proteomes" id="UP000013827">
    <property type="component" value="Unassembled WGS sequence"/>
</dbReference>
<dbReference type="eggNOG" id="KOG2153">
    <property type="taxonomic scope" value="Eukaryota"/>
</dbReference>
<keyword evidence="4" id="KW-1185">Reference proteome</keyword>
<name>A0A0D3L174_EMIH1</name>